<evidence type="ECO:0000256" key="3">
    <source>
        <dbReference type="ARBA" id="ARBA00022490"/>
    </source>
</evidence>
<dbReference type="GO" id="GO:1902936">
    <property type="term" value="F:phosphatidylinositol bisphosphate binding"/>
    <property type="evidence" value="ECO:0007669"/>
    <property type="project" value="TreeGrafter"/>
</dbReference>
<dbReference type="GO" id="GO:0051180">
    <property type="term" value="P:vitamin transport"/>
    <property type="evidence" value="ECO:0007669"/>
    <property type="project" value="TreeGrafter"/>
</dbReference>
<keyword evidence="3" id="KW-0963">Cytoplasm</keyword>
<proteinExistence type="predicted"/>
<reference evidence="9" key="2">
    <citation type="submission" date="2025-08" db="UniProtKB">
        <authorList>
            <consortium name="Ensembl"/>
        </authorList>
    </citation>
    <scope>IDENTIFICATION</scope>
</reference>
<evidence type="ECO:0000256" key="4">
    <source>
        <dbReference type="ARBA" id="ARBA00023121"/>
    </source>
</evidence>
<dbReference type="SUPFAM" id="SSF52087">
    <property type="entry name" value="CRAL/TRIO domain"/>
    <property type="match status" value="1"/>
</dbReference>
<accession>A0AAY5K3A3</accession>
<dbReference type="GO" id="GO:0008431">
    <property type="term" value="F:vitamin E binding"/>
    <property type="evidence" value="ECO:0007669"/>
    <property type="project" value="TreeGrafter"/>
</dbReference>
<feature type="compositionally biased region" description="Acidic residues" evidence="7">
    <location>
        <begin position="7"/>
        <end position="16"/>
    </location>
</feature>
<gene>
    <name evidence="9" type="primary">TTPA</name>
</gene>
<evidence type="ECO:0000259" key="8">
    <source>
        <dbReference type="PROSITE" id="PS50191"/>
    </source>
</evidence>
<comment type="subunit">
    <text evidence="5">Monomer and homotetramer. Phosphatidylinositol 4,5-bisphosphate binding induces the formation of homotetramers. Phosphatidylinositol 3,4-bisphosphate is less efficient in inducing tetramerization.</text>
</comment>
<dbReference type="GeneTree" id="ENSGT00940000159203"/>
<sequence length="301" mass="34911">MNKTFDMSEEETDYEGDLNSLPDDSNVVKPYLLELRQRAQKDIIEPYDSFNWSDSFLIKFLRARDFDVEQSLKLLVNYQRWRKECPEISANLHPSSVLGLLKNNYHGVLQGRDHSGSRVLIYRIGQWNPKDFTAYQVFRVSLITSELIVQETETQRNGLKAIFDMKGWGFSHAFQVTPSLAKRISSVLTDSFPLKVRGIHLINEPIFFRPVFTMIRAFLPEKIKKRIHMHGSTFKETLRFFFSEDILPQEYGGSGPTIEEVCQKWTCHILQSEELLTQLSIYPAEMVTPDFHPDPESAHSS</sequence>
<dbReference type="GO" id="GO:0042360">
    <property type="term" value="P:vitamin E metabolic process"/>
    <property type="evidence" value="ECO:0007669"/>
    <property type="project" value="TreeGrafter"/>
</dbReference>
<keyword evidence="10" id="KW-1185">Reference proteome</keyword>
<evidence type="ECO:0000256" key="7">
    <source>
        <dbReference type="SAM" id="MobiDB-lite"/>
    </source>
</evidence>
<dbReference type="SUPFAM" id="SSF46938">
    <property type="entry name" value="CRAL/TRIO N-terminal domain"/>
    <property type="match status" value="1"/>
</dbReference>
<protein>
    <recommendedName>
        <fullName evidence="6">Alpha-tocopherol transfer protein</fullName>
    </recommendedName>
</protein>
<evidence type="ECO:0000256" key="6">
    <source>
        <dbReference type="ARBA" id="ARBA00072185"/>
    </source>
</evidence>
<dbReference type="PROSITE" id="PS50191">
    <property type="entry name" value="CRAL_TRIO"/>
    <property type="match status" value="1"/>
</dbReference>
<evidence type="ECO:0000256" key="1">
    <source>
        <dbReference type="ARBA" id="ARBA00004496"/>
    </source>
</evidence>
<dbReference type="Gene3D" id="3.40.525.10">
    <property type="entry name" value="CRAL-TRIO lipid binding domain"/>
    <property type="match status" value="1"/>
</dbReference>
<dbReference type="PRINTS" id="PR00180">
    <property type="entry name" value="CRETINALDHBP"/>
</dbReference>
<dbReference type="InterPro" id="IPR036865">
    <property type="entry name" value="CRAL-TRIO_dom_sf"/>
</dbReference>
<dbReference type="GO" id="GO:0005770">
    <property type="term" value="C:late endosome"/>
    <property type="evidence" value="ECO:0007669"/>
    <property type="project" value="TreeGrafter"/>
</dbReference>
<evidence type="ECO:0000256" key="5">
    <source>
        <dbReference type="ARBA" id="ARBA00061965"/>
    </source>
</evidence>
<dbReference type="PANTHER" id="PTHR10174:SF225">
    <property type="entry name" value="ALPHA-TOCOPHEROL TRANSFER PROTEIN"/>
    <property type="match status" value="1"/>
</dbReference>
<dbReference type="SMART" id="SM01100">
    <property type="entry name" value="CRAL_TRIO_N"/>
    <property type="match status" value="1"/>
</dbReference>
<keyword evidence="4" id="KW-0446">Lipid-binding</keyword>
<reference evidence="9 10" key="1">
    <citation type="submission" date="2020-02" db="EMBL/GenBank/DDBJ databases">
        <title>Esox lucius (northern pike) genome, fEsoLuc1, primary haplotype.</title>
        <authorList>
            <person name="Myers G."/>
            <person name="Karagic N."/>
            <person name="Meyer A."/>
            <person name="Pippel M."/>
            <person name="Reichard M."/>
            <person name="Winkler S."/>
            <person name="Tracey A."/>
            <person name="Sims Y."/>
            <person name="Howe K."/>
            <person name="Rhie A."/>
            <person name="Formenti G."/>
            <person name="Durbin R."/>
            <person name="Fedrigo O."/>
            <person name="Jarvis E.D."/>
        </authorList>
    </citation>
    <scope>NUCLEOTIDE SEQUENCE [LARGE SCALE GENOMIC DNA]</scope>
</reference>
<dbReference type="Pfam" id="PF00650">
    <property type="entry name" value="CRAL_TRIO"/>
    <property type="match status" value="1"/>
</dbReference>
<dbReference type="Gene3D" id="1.20.5.1200">
    <property type="entry name" value="Alpha-tocopherol transfer"/>
    <property type="match status" value="1"/>
</dbReference>
<dbReference type="Ensembl" id="ENSELUT00000091511.1">
    <property type="protein sequence ID" value="ENSELUP00000082660.1"/>
    <property type="gene ID" value="ENSELUG00000020006.3"/>
</dbReference>
<name>A0AAY5K3A3_ESOLU</name>
<dbReference type="Pfam" id="PF03765">
    <property type="entry name" value="CRAL_TRIO_N"/>
    <property type="match status" value="1"/>
</dbReference>
<dbReference type="AlphaFoldDB" id="A0AAY5K3A3"/>
<dbReference type="CDD" id="cd00170">
    <property type="entry name" value="SEC14"/>
    <property type="match status" value="1"/>
</dbReference>
<comment type="subcellular location">
    <subcellularLocation>
        <location evidence="1">Cytoplasm</location>
    </subcellularLocation>
</comment>
<dbReference type="GO" id="GO:0016020">
    <property type="term" value="C:membrane"/>
    <property type="evidence" value="ECO:0007669"/>
    <property type="project" value="TreeGrafter"/>
</dbReference>
<keyword evidence="2" id="KW-0813">Transport</keyword>
<dbReference type="PANTHER" id="PTHR10174">
    <property type="entry name" value="ALPHA-TOCOPHEROL TRANSFER PROTEIN-RELATED"/>
    <property type="match status" value="1"/>
</dbReference>
<evidence type="ECO:0000313" key="10">
    <source>
        <dbReference type="Proteomes" id="UP000265140"/>
    </source>
</evidence>
<feature type="region of interest" description="Disordered" evidence="7">
    <location>
        <begin position="1"/>
        <end position="20"/>
    </location>
</feature>
<feature type="domain" description="CRAL-TRIO" evidence="8">
    <location>
        <begin position="97"/>
        <end position="259"/>
    </location>
</feature>
<dbReference type="GO" id="GO:0120013">
    <property type="term" value="F:lipid transfer activity"/>
    <property type="evidence" value="ECO:0007669"/>
    <property type="project" value="TreeGrafter"/>
</dbReference>
<dbReference type="FunFam" id="1.10.8.20:FF:000003">
    <property type="entry name" value="Alpha-tocopherol transfer protein"/>
    <property type="match status" value="1"/>
</dbReference>
<dbReference type="Proteomes" id="UP000265140">
    <property type="component" value="Chromosome 3"/>
</dbReference>
<dbReference type="InterPro" id="IPR036273">
    <property type="entry name" value="CRAL/TRIO_N_dom_sf"/>
</dbReference>
<organism evidence="9 10">
    <name type="scientific">Esox lucius</name>
    <name type="common">Northern pike</name>
    <dbReference type="NCBI Taxonomy" id="8010"/>
    <lineage>
        <taxon>Eukaryota</taxon>
        <taxon>Metazoa</taxon>
        <taxon>Chordata</taxon>
        <taxon>Craniata</taxon>
        <taxon>Vertebrata</taxon>
        <taxon>Euteleostomi</taxon>
        <taxon>Actinopterygii</taxon>
        <taxon>Neopterygii</taxon>
        <taxon>Teleostei</taxon>
        <taxon>Protacanthopterygii</taxon>
        <taxon>Esociformes</taxon>
        <taxon>Esocidae</taxon>
        <taxon>Esox</taxon>
    </lineage>
</organism>
<dbReference type="SMART" id="SM00516">
    <property type="entry name" value="SEC14"/>
    <property type="match status" value="1"/>
</dbReference>
<dbReference type="InterPro" id="IPR011074">
    <property type="entry name" value="CRAL/TRIO_N_dom"/>
</dbReference>
<evidence type="ECO:0000313" key="9">
    <source>
        <dbReference type="Ensembl" id="ENSELUP00000082660.1"/>
    </source>
</evidence>
<dbReference type="Gene3D" id="1.10.8.20">
    <property type="entry name" value="N-terminal domain of phosphatidylinositol transfer protein sec14p"/>
    <property type="match status" value="1"/>
</dbReference>
<reference evidence="9" key="3">
    <citation type="submission" date="2025-09" db="UniProtKB">
        <authorList>
            <consortium name="Ensembl"/>
        </authorList>
    </citation>
    <scope>IDENTIFICATION</scope>
</reference>
<dbReference type="InterPro" id="IPR001251">
    <property type="entry name" value="CRAL-TRIO_dom"/>
</dbReference>
<dbReference type="FunFam" id="3.40.525.10:FF:000002">
    <property type="entry name" value="Alpha-tocopherol transfer protein-like"/>
    <property type="match status" value="1"/>
</dbReference>
<evidence type="ECO:0000256" key="2">
    <source>
        <dbReference type="ARBA" id="ARBA00022448"/>
    </source>
</evidence>